<protein>
    <submittedName>
        <fullName evidence="1">Uncharacterized protein</fullName>
    </submittedName>
</protein>
<reference evidence="1 2" key="1">
    <citation type="submission" date="2019-03" db="EMBL/GenBank/DDBJ databases">
        <title>Genomic Encyclopedia of Archaeal and Bacterial Type Strains, Phase II (KMG-II): from individual species to whole genera.</title>
        <authorList>
            <person name="Goeker M."/>
        </authorList>
    </citation>
    <scope>NUCLEOTIDE SEQUENCE [LARGE SCALE GENOMIC DNA]</scope>
    <source>
        <strain evidence="1 2">DSM 22554</strain>
    </source>
</reference>
<accession>A0A4R1LZJ0</accession>
<name>A0A4R1LZJ0_9SPHI</name>
<sequence>MRNDEEIKKKAYEELSKLDHTELESEHEINLEIYFQDPEGIVERFTVFFERGFDDGKEGWIIRHIISPDKLQSPADKEDDSIE</sequence>
<dbReference type="Proteomes" id="UP000294616">
    <property type="component" value="Unassembled WGS sequence"/>
</dbReference>
<evidence type="ECO:0000313" key="2">
    <source>
        <dbReference type="Proteomes" id="UP000294616"/>
    </source>
</evidence>
<gene>
    <name evidence="1" type="ORF">C8N28_0312</name>
</gene>
<keyword evidence="2" id="KW-1185">Reference proteome</keyword>
<organism evidence="1 2">
    <name type="scientific">Albibacterium bauzanense</name>
    <dbReference type="NCBI Taxonomy" id="653929"/>
    <lineage>
        <taxon>Bacteria</taxon>
        <taxon>Pseudomonadati</taxon>
        <taxon>Bacteroidota</taxon>
        <taxon>Sphingobacteriia</taxon>
        <taxon>Sphingobacteriales</taxon>
        <taxon>Sphingobacteriaceae</taxon>
        <taxon>Albibacterium</taxon>
    </lineage>
</organism>
<comment type="caution">
    <text evidence="1">The sequence shown here is derived from an EMBL/GenBank/DDBJ whole genome shotgun (WGS) entry which is preliminary data.</text>
</comment>
<dbReference type="EMBL" id="SMGO01000001">
    <property type="protein sequence ID" value="TCK85016.1"/>
    <property type="molecule type" value="Genomic_DNA"/>
</dbReference>
<proteinExistence type="predicted"/>
<dbReference type="AlphaFoldDB" id="A0A4R1LZJ0"/>
<evidence type="ECO:0000313" key="1">
    <source>
        <dbReference type="EMBL" id="TCK85016.1"/>
    </source>
</evidence>